<sequence>MSAAASGERAMRRPASRRRLCLAVAIVGLLLSGCATNAAPGTPSTPGGAASASATPTAACPQVEGVDLPPECAPYDPEAAMALNDRHRERVELDEDAQGANAEVVPSLTAALEDLRVRGAATEDSVRAALSDAGLIDAQVRGDYGRILFGAVGPGGGCVFGEVADAVAVDVGGYILDGGCLPAQ</sequence>
<evidence type="ECO:0000313" key="2">
    <source>
        <dbReference type="EMBL" id="QBR88667.1"/>
    </source>
</evidence>
<accession>A0ABX5SSB3</accession>
<keyword evidence="1" id="KW-0732">Signal</keyword>
<dbReference type="Proteomes" id="UP000295748">
    <property type="component" value="Chromosome"/>
</dbReference>
<dbReference type="EMBL" id="CP038266">
    <property type="protein sequence ID" value="QBR88667.1"/>
    <property type="molecule type" value="Genomic_DNA"/>
</dbReference>
<proteinExistence type="predicted"/>
<reference evidence="2 3" key="1">
    <citation type="submission" date="2019-03" db="EMBL/GenBank/DDBJ databases">
        <authorList>
            <person name="Dong K."/>
        </authorList>
    </citation>
    <scope>NUCLEOTIDE SEQUENCE [LARGE SCALE GENOMIC DNA]</scope>
    <source>
        <strain evidence="3">dk512</strain>
    </source>
</reference>
<dbReference type="RefSeq" id="WP_135066005.1">
    <property type="nucleotide sequence ID" value="NZ_CP038266.1"/>
</dbReference>
<keyword evidence="3" id="KW-1185">Reference proteome</keyword>
<evidence type="ECO:0000313" key="3">
    <source>
        <dbReference type="Proteomes" id="UP000295748"/>
    </source>
</evidence>
<feature type="signal peptide" evidence="1">
    <location>
        <begin position="1"/>
        <end position="38"/>
    </location>
</feature>
<evidence type="ECO:0000256" key="1">
    <source>
        <dbReference type="SAM" id="SignalP"/>
    </source>
</evidence>
<feature type="chain" id="PRO_5045225880" evidence="1">
    <location>
        <begin position="39"/>
        <end position="184"/>
    </location>
</feature>
<protein>
    <submittedName>
        <fullName evidence="2">Uncharacterized protein</fullName>
    </submittedName>
</protein>
<name>A0ABX5SSB3_9MICO</name>
<gene>
    <name evidence="2" type="ORF">E4K62_08180</name>
</gene>
<organism evidence="2 3">
    <name type="scientific">Microbacterium wangchenii</name>
    <dbReference type="NCBI Taxonomy" id="2541726"/>
    <lineage>
        <taxon>Bacteria</taxon>
        <taxon>Bacillati</taxon>
        <taxon>Actinomycetota</taxon>
        <taxon>Actinomycetes</taxon>
        <taxon>Micrococcales</taxon>
        <taxon>Microbacteriaceae</taxon>
        <taxon>Microbacterium</taxon>
    </lineage>
</organism>